<dbReference type="Gene3D" id="3.40.630.10">
    <property type="entry name" value="Zn peptidases"/>
    <property type="match status" value="1"/>
</dbReference>
<dbReference type="Gene3D" id="3.30.70.360">
    <property type="match status" value="1"/>
</dbReference>
<feature type="region of interest" description="Disordered" evidence="6">
    <location>
        <begin position="1"/>
        <end position="25"/>
    </location>
</feature>
<dbReference type="InterPro" id="IPR008007">
    <property type="entry name" value="Peptidase_M42"/>
</dbReference>
<name>A0A2M7WX47_UNCKA</name>
<dbReference type="GO" id="GO:0046872">
    <property type="term" value="F:metal ion binding"/>
    <property type="evidence" value="ECO:0007669"/>
    <property type="project" value="UniProtKB-KW"/>
</dbReference>
<evidence type="ECO:0000313" key="9">
    <source>
        <dbReference type="Proteomes" id="UP000230538"/>
    </source>
</evidence>
<keyword evidence="3" id="KW-0378">Hydrolase</keyword>
<gene>
    <name evidence="8" type="ORF">CO181_02865</name>
</gene>
<dbReference type="InterPro" id="IPR002933">
    <property type="entry name" value="Peptidase_M20"/>
</dbReference>
<dbReference type="Pfam" id="PF01546">
    <property type="entry name" value="Peptidase_M20"/>
    <property type="match status" value="1"/>
</dbReference>
<dbReference type="GO" id="GO:0016787">
    <property type="term" value="F:hydrolase activity"/>
    <property type="evidence" value="ECO:0007669"/>
    <property type="project" value="UniProtKB-KW"/>
</dbReference>
<dbReference type="Proteomes" id="UP000230538">
    <property type="component" value="Unassembled WGS sequence"/>
</dbReference>
<dbReference type="InterPro" id="IPR036264">
    <property type="entry name" value="Bact_exopeptidase_dim_dom"/>
</dbReference>
<dbReference type="SUPFAM" id="SSF53187">
    <property type="entry name" value="Zn-dependent exopeptidases"/>
    <property type="match status" value="1"/>
</dbReference>
<dbReference type="PIRSF" id="PIRSF001123">
    <property type="entry name" value="PepA_GA"/>
    <property type="match status" value="1"/>
</dbReference>
<evidence type="ECO:0000256" key="6">
    <source>
        <dbReference type="SAM" id="MobiDB-lite"/>
    </source>
</evidence>
<feature type="non-terminal residue" evidence="8">
    <location>
        <position position="1"/>
    </location>
</feature>
<evidence type="ECO:0000259" key="7">
    <source>
        <dbReference type="Pfam" id="PF07687"/>
    </source>
</evidence>
<dbReference type="PANTHER" id="PTHR42994">
    <property type="entry name" value="PEPTIDASE T"/>
    <property type="match status" value="1"/>
</dbReference>
<feature type="binding site" evidence="5">
    <location>
        <position position="99"/>
    </location>
    <ligand>
        <name>Zn(2+)</name>
        <dbReference type="ChEBI" id="CHEBI:29105"/>
        <label>1</label>
    </ligand>
</feature>
<evidence type="ECO:0000313" key="8">
    <source>
        <dbReference type="EMBL" id="PJA37581.1"/>
    </source>
</evidence>
<reference evidence="9" key="1">
    <citation type="submission" date="2017-09" db="EMBL/GenBank/DDBJ databases">
        <title>Depth-based differentiation of microbial function through sediment-hosted aquifers and enrichment of novel symbionts in the deep terrestrial subsurface.</title>
        <authorList>
            <person name="Probst A.J."/>
            <person name="Ladd B."/>
            <person name="Jarett J.K."/>
            <person name="Geller-Mcgrath D.E."/>
            <person name="Sieber C.M.K."/>
            <person name="Emerson J.B."/>
            <person name="Anantharaman K."/>
            <person name="Thomas B.C."/>
            <person name="Malmstrom R."/>
            <person name="Stieglmeier M."/>
            <person name="Klingl A."/>
            <person name="Woyke T."/>
            <person name="Ryan C.M."/>
            <person name="Banfield J.F."/>
        </authorList>
    </citation>
    <scope>NUCLEOTIDE SEQUENCE [LARGE SCALE GENOMIC DNA]</scope>
</reference>
<dbReference type="AlphaFoldDB" id="A0A2M7WX47"/>
<dbReference type="EMBL" id="PFXB01000082">
    <property type="protein sequence ID" value="PJA37581.1"/>
    <property type="molecule type" value="Genomic_DNA"/>
</dbReference>
<keyword evidence="4" id="KW-0862">Zinc</keyword>
<evidence type="ECO:0000256" key="5">
    <source>
        <dbReference type="PIRSR" id="PIRSR001123-2"/>
    </source>
</evidence>
<sequence length="389" mass="41696">HCTLFSTGSPPAGGQAHVPAESAGPQDDISGINMINQKRLIQTFIDLVKIDSPSGEEQAIVKNVCQKLEAIGLRSEVDSIGNTYTFIKGMGEGVVLNAHFDTVEPGRNVRPQIKDGIIRSDGKTVLGADNKAALAAILEVIQVLSESTIQHYPIELVLSVKEETESGIKQFDFSHLKSKKGFCFDSSGPIGNLVTQASYITEFHLEVTGKAAHAGIEPEKGINALTAAAKAMAQLSWGRIDKESTANVGLIKGGEAVNTVPRKVELAGDVRSISLQTKNALLGKIEKTFKKEAEILGGEINFGKLPYCEGYVFDQESDLVRQAVEALGKIGKKVKFIQSNGGADANLFNARGIAMLNFGYGARNIHTVAEEISVENLSLLARLVLELII</sequence>
<evidence type="ECO:0000256" key="3">
    <source>
        <dbReference type="ARBA" id="ARBA00022801"/>
    </source>
</evidence>
<feature type="domain" description="Peptidase M20 dimerisation" evidence="7">
    <location>
        <begin position="200"/>
        <end position="293"/>
    </location>
</feature>
<protein>
    <submittedName>
        <fullName evidence="8">Peptidase</fullName>
    </submittedName>
</protein>
<evidence type="ECO:0000256" key="1">
    <source>
        <dbReference type="ARBA" id="ARBA00001947"/>
    </source>
</evidence>
<comment type="cofactor">
    <cofactor evidence="5">
        <name>a divalent metal cation</name>
        <dbReference type="ChEBI" id="CHEBI:60240"/>
    </cofactor>
    <text evidence="5">Binds 2 divalent metal cations per subunit.</text>
</comment>
<proteinExistence type="predicted"/>
<keyword evidence="2 5" id="KW-0479">Metal-binding</keyword>
<organism evidence="8 9">
    <name type="scientific">candidate division WWE3 bacterium CG_4_9_14_3_um_filter_43_9</name>
    <dbReference type="NCBI Taxonomy" id="1975082"/>
    <lineage>
        <taxon>Bacteria</taxon>
        <taxon>Katanobacteria</taxon>
    </lineage>
</organism>
<evidence type="ECO:0000256" key="2">
    <source>
        <dbReference type="ARBA" id="ARBA00022723"/>
    </source>
</evidence>
<dbReference type="InterPro" id="IPR011650">
    <property type="entry name" value="Peptidase_M20_dimer"/>
</dbReference>
<dbReference type="Pfam" id="PF07687">
    <property type="entry name" value="M20_dimer"/>
    <property type="match status" value="1"/>
</dbReference>
<dbReference type="NCBIfam" id="TIGR01883">
    <property type="entry name" value="PepT-like"/>
    <property type="match status" value="1"/>
</dbReference>
<accession>A0A2M7WX47</accession>
<comment type="cofactor">
    <cofactor evidence="1">
        <name>Zn(2+)</name>
        <dbReference type="ChEBI" id="CHEBI:29105"/>
    </cofactor>
</comment>
<comment type="caution">
    <text evidence="8">The sequence shown here is derived from an EMBL/GenBank/DDBJ whole genome shotgun (WGS) entry which is preliminary data.</text>
</comment>
<dbReference type="SUPFAM" id="SSF55031">
    <property type="entry name" value="Bacterial exopeptidase dimerisation domain"/>
    <property type="match status" value="1"/>
</dbReference>
<dbReference type="PANTHER" id="PTHR42994:SF2">
    <property type="entry name" value="PEPTIDASE"/>
    <property type="match status" value="1"/>
</dbReference>
<dbReference type="InterPro" id="IPR010162">
    <property type="entry name" value="PepT-like"/>
</dbReference>
<evidence type="ECO:0000256" key="4">
    <source>
        <dbReference type="ARBA" id="ARBA00022833"/>
    </source>
</evidence>